<gene>
    <name evidence="3" type="ORF">DM868_14130</name>
</gene>
<evidence type="ECO:0000256" key="2">
    <source>
        <dbReference type="SAM" id="MobiDB-lite"/>
    </source>
</evidence>
<evidence type="ECO:0000256" key="1">
    <source>
        <dbReference type="SAM" id="Coils"/>
    </source>
</evidence>
<sequence>MSGNRVEELEAKVRQLEATIDGLTDELVETKERLGAIEDEAGIELEVLEGRLTRSGRSDESDAEDPTDGETSAHKSSEDGEGETEETADTLGDDIIVA</sequence>
<accession>A0A4U5J7E1</accession>
<organism evidence="3 4">
    <name type="scientific">Natronomonas salsuginis</name>
    <dbReference type="NCBI Taxonomy" id="2217661"/>
    <lineage>
        <taxon>Archaea</taxon>
        <taxon>Methanobacteriati</taxon>
        <taxon>Methanobacteriota</taxon>
        <taxon>Stenosarchaea group</taxon>
        <taxon>Halobacteria</taxon>
        <taxon>Halobacteriales</taxon>
        <taxon>Natronomonadaceae</taxon>
        <taxon>Natronomonas</taxon>
    </lineage>
</organism>
<comment type="caution">
    <text evidence="3">The sequence shown here is derived from an EMBL/GenBank/DDBJ whole genome shotgun (WGS) entry which is preliminary data.</text>
</comment>
<dbReference type="InterPro" id="IPR055940">
    <property type="entry name" value="DUF7518"/>
</dbReference>
<dbReference type="SUPFAM" id="SSF57997">
    <property type="entry name" value="Tropomyosin"/>
    <property type="match status" value="1"/>
</dbReference>
<evidence type="ECO:0000313" key="4">
    <source>
        <dbReference type="Proteomes" id="UP000308037"/>
    </source>
</evidence>
<proteinExistence type="predicted"/>
<feature type="coiled-coil region" evidence="1">
    <location>
        <begin position="6"/>
        <end position="40"/>
    </location>
</feature>
<dbReference type="Proteomes" id="UP000308037">
    <property type="component" value="Unassembled WGS sequence"/>
</dbReference>
<feature type="region of interest" description="Disordered" evidence="2">
    <location>
        <begin position="48"/>
        <end position="98"/>
    </location>
</feature>
<feature type="compositionally biased region" description="Basic and acidic residues" evidence="2">
    <location>
        <begin position="48"/>
        <end position="60"/>
    </location>
</feature>
<reference evidence="3 4" key="1">
    <citation type="submission" date="2019-04" db="EMBL/GenBank/DDBJ databases">
        <title>Natronomonas sp. F20-122 a newhaloarchaeon isolated from a saline saltern of Isla Bacuta, Huelva, Spain.</title>
        <authorList>
            <person name="Duran-Viseras A."/>
            <person name="Sanchez-Porro C."/>
            <person name="Ventosa A."/>
        </authorList>
    </citation>
    <scope>NUCLEOTIDE SEQUENCE [LARGE SCALE GENOMIC DNA]</scope>
    <source>
        <strain evidence="3 4">F20-122</strain>
    </source>
</reference>
<dbReference type="Pfam" id="PF24362">
    <property type="entry name" value="DUF7518"/>
    <property type="match status" value="1"/>
</dbReference>
<feature type="compositionally biased region" description="Acidic residues" evidence="2">
    <location>
        <begin position="79"/>
        <end position="92"/>
    </location>
</feature>
<keyword evidence="1" id="KW-0175">Coiled coil</keyword>
<dbReference type="EMBL" id="QKNX01000008">
    <property type="protein sequence ID" value="TKR24564.1"/>
    <property type="molecule type" value="Genomic_DNA"/>
</dbReference>
<dbReference type="OrthoDB" id="188114at2157"/>
<name>A0A4U5J7E1_9EURY</name>
<dbReference type="RefSeq" id="WP_137277486.1">
    <property type="nucleotide sequence ID" value="NZ_QKNX01000008.1"/>
</dbReference>
<dbReference type="Gene3D" id="1.20.5.170">
    <property type="match status" value="1"/>
</dbReference>
<dbReference type="AlphaFoldDB" id="A0A4U5J7E1"/>
<protein>
    <submittedName>
        <fullName evidence="3">BZIP transcription factor</fullName>
    </submittedName>
</protein>
<evidence type="ECO:0000313" key="3">
    <source>
        <dbReference type="EMBL" id="TKR24564.1"/>
    </source>
</evidence>
<keyword evidence="4" id="KW-1185">Reference proteome</keyword>